<accession>A0A4Q7YVU3</accession>
<dbReference type="Proteomes" id="UP000292958">
    <property type="component" value="Unassembled WGS sequence"/>
</dbReference>
<keyword evidence="3" id="KW-1185">Reference proteome</keyword>
<evidence type="ECO:0000256" key="1">
    <source>
        <dbReference type="SAM" id="MobiDB-lite"/>
    </source>
</evidence>
<dbReference type="Pfam" id="PF12779">
    <property type="entry name" value="WXXGXW"/>
    <property type="match status" value="1"/>
</dbReference>
<evidence type="ECO:0000313" key="2">
    <source>
        <dbReference type="EMBL" id="RZU41193.1"/>
    </source>
</evidence>
<dbReference type="EMBL" id="SHKW01000001">
    <property type="protein sequence ID" value="RZU41193.1"/>
    <property type="molecule type" value="Genomic_DNA"/>
</dbReference>
<sequence>MNVKWYLGGILAASVLAAPAFGQVSIMIGTPPPPIRYEVAPPMPQPGYVWAPGYWAPVHGRYEWYSGRWSRPPYRGAAWNSPRWEHQGQGWRYREGGWQGHGHHGNGHAYGHDKHDK</sequence>
<protein>
    <submittedName>
        <fullName evidence="2">YXWGXW repeat-containing protein</fullName>
    </submittedName>
</protein>
<proteinExistence type="predicted"/>
<reference evidence="2 3" key="1">
    <citation type="submission" date="2019-02" db="EMBL/GenBank/DDBJ databases">
        <title>Genomic Encyclopedia of Archaeal and Bacterial Type Strains, Phase II (KMG-II): from individual species to whole genera.</title>
        <authorList>
            <person name="Goeker M."/>
        </authorList>
    </citation>
    <scope>NUCLEOTIDE SEQUENCE [LARGE SCALE GENOMIC DNA]</scope>
    <source>
        <strain evidence="2 3">DSM 18101</strain>
    </source>
</reference>
<gene>
    <name evidence="2" type="ORF">BDD14_2695</name>
</gene>
<comment type="caution">
    <text evidence="2">The sequence shown here is derived from an EMBL/GenBank/DDBJ whole genome shotgun (WGS) entry which is preliminary data.</text>
</comment>
<dbReference type="InterPro" id="IPR024447">
    <property type="entry name" value="YXWGXW_rpt"/>
</dbReference>
<dbReference type="RefSeq" id="WP_130419145.1">
    <property type="nucleotide sequence ID" value="NZ_SHKW01000001.1"/>
</dbReference>
<organism evidence="2 3">
    <name type="scientific">Edaphobacter modestus</name>
    <dbReference type="NCBI Taxonomy" id="388466"/>
    <lineage>
        <taxon>Bacteria</taxon>
        <taxon>Pseudomonadati</taxon>
        <taxon>Acidobacteriota</taxon>
        <taxon>Terriglobia</taxon>
        <taxon>Terriglobales</taxon>
        <taxon>Acidobacteriaceae</taxon>
        <taxon>Edaphobacter</taxon>
    </lineage>
</organism>
<dbReference type="OrthoDB" id="121499at2"/>
<feature type="region of interest" description="Disordered" evidence="1">
    <location>
        <begin position="96"/>
        <end position="117"/>
    </location>
</feature>
<evidence type="ECO:0000313" key="3">
    <source>
        <dbReference type="Proteomes" id="UP000292958"/>
    </source>
</evidence>
<dbReference type="AlphaFoldDB" id="A0A4Q7YVU3"/>
<name>A0A4Q7YVU3_9BACT</name>